<gene>
    <name evidence="1" type="ORF">LCGC14_3083550</name>
</gene>
<feature type="non-terminal residue" evidence="1">
    <location>
        <position position="1"/>
    </location>
</feature>
<comment type="caution">
    <text evidence="1">The sequence shown here is derived from an EMBL/GenBank/DDBJ whole genome shotgun (WGS) entry which is preliminary data.</text>
</comment>
<protein>
    <submittedName>
        <fullName evidence="1">Uncharacterized protein</fullName>
    </submittedName>
</protein>
<proteinExistence type="predicted"/>
<name>A0A0F8X167_9ZZZZ</name>
<sequence length="21" mass="2525">LLKLRMEISLWQIQKQKGAIK</sequence>
<evidence type="ECO:0000313" key="1">
    <source>
        <dbReference type="EMBL" id="KKK54550.1"/>
    </source>
</evidence>
<organism evidence="1">
    <name type="scientific">marine sediment metagenome</name>
    <dbReference type="NCBI Taxonomy" id="412755"/>
    <lineage>
        <taxon>unclassified sequences</taxon>
        <taxon>metagenomes</taxon>
        <taxon>ecological metagenomes</taxon>
    </lineage>
</organism>
<accession>A0A0F8X167</accession>
<dbReference type="AlphaFoldDB" id="A0A0F8X167"/>
<dbReference type="EMBL" id="LAZR01065938">
    <property type="protein sequence ID" value="KKK54550.1"/>
    <property type="molecule type" value="Genomic_DNA"/>
</dbReference>
<reference evidence="1" key="1">
    <citation type="journal article" date="2015" name="Nature">
        <title>Complex archaea that bridge the gap between prokaryotes and eukaryotes.</title>
        <authorList>
            <person name="Spang A."/>
            <person name="Saw J.H."/>
            <person name="Jorgensen S.L."/>
            <person name="Zaremba-Niedzwiedzka K."/>
            <person name="Martijn J."/>
            <person name="Lind A.E."/>
            <person name="van Eijk R."/>
            <person name="Schleper C."/>
            <person name="Guy L."/>
            <person name="Ettema T.J."/>
        </authorList>
    </citation>
    <scope>NUCLEOTIDE SEQUENCE</scope>
</reference>